<dbReference type="KEGG" id="dsl:Dacsa_0752"/>
<dbReference type="PATRIC" id="fig|13035.3.peg.836"/>
<feature type="domain" description="DUF6883" evidence="1">
    <location>
        <begin position="8"/>
        <end position="104"/>
    </location>
</feature>
<gene>
    <name evidence="2" type="ORF">Dacsa_0752</name>
</gene>
<dbReference type="InterPro" id="IPR049250">
    <property type="entry name" value="DUF6883"/>
</dbReference>
<dbReference type="RefSeq" id="WP_015228520.1">
    <property type="nucleotide sequence ID" value="NC_019780.1"/>
</dbReference>
<dbReference type="eggNOG" id="ENOG50332FE">
    <property type="taxonomic scope" value="Bacteria"/>
</dbReference>
<keyword evidence="3" id="KW-1185">Reference proteome</keyword>
<proteinExistence type="predicted"/>
<dbReference type="AlphaFoldDB" id="K9YTR2"/>
<dbReference type="OrthoDB" id="9794742at2"/>
<dbReference type="Pfam" id="PF21814">
    <property type="entry name" value="DUF6883"/>
    <property type="match status" value="1"/>
</dbReference>
<organism evidence="2 3">
    <name type="scientific">Dactylococcopsis salina (strain PCC 8305)</name>
    <name type="common">Myxobactron salinum</name>
    <dbReference type="NCBI Taxonomy" id="13035"/>
    <lineage>
        <taxon>Bacteria</taxon>
        <taxon>Bacillati</taxon>
        <taxon>Cyanobacteriota</taxon>
        <taxon>Cyanophyceae</taxon>
        <taxon>Nodosilineales</taxon>
        <taxon>Cymatolegaceae</taxon>
        <taxon>Dactylococcopsis</taxon>
    </lineage>
</organism>
<dbReference type="EMBL" id="CP003944">
    <property type="protein sequence ID" value="AFZ49508.1"/>
    <property type="molecule type" value="Genomic_DNA"/>
</dbReference>
<sequence>MTYFSPNVIIAKAKLTQYLLVPLPKDDKSKYLAKGGYSLDNWQQLETDIREQILSQEATLIETTRFGQKYEIRGNLIGPNGVTLPVLTVWMTTPKETKFVTLVPDQKRL</sequence>
<accession>K9YTR2</accession>
<evidence type="ECO:0000259" key="1">
    <source>
        <dbReference type="Pfam" id="PF21814"/>
    </source>
</evidence>
<name>K9YTR2_DACS8</name>
<dbReference type="Proteomes" id="UP000010482">
    <property type="component" value="Chromosome"/>
</dbReference>
<evidence type="ECO:0000313" key="3">
    <source>
        <dbReference type="Proteomes" id="UP000010482"/>
    </source>
</evidence>
<reference evidence="2" key="1">
    <citation type="submission" date="2012-04" db="EMBL/GenBank/DDBJ databases">
        <title>Finished genome of Dactylococcopsis salina PCC 8305.</title>
        <authorList>
            <consortium name="US DOE Joint Genome Institute"/>
            <person name="Gugger M."/>
            <person name="Coursin T."/>
            <person name="Rippka R."/>
            <person name="Tandeau De Marsac N."/>
            <person name="Huntemann M."/>
            <person name="Wei C.-L."/>
            <person name="Han J."/>
            <person name="Detter J.C."/>
            <person name="Han C."/>
            <person name="Tapia R."/>
            <person name="Daligault H."/>
            <person name="Chen A."/>
            <person name="Krypides N."/>
            <person name="Mavromatis K."/>
            <person name="Markowitz V."/>
            <person name="Szeto E."/>
            <person name="Ivanova N."/>
            <person name="Ovchinnikova G."/>
            <person name="Pagani I."/>
            <person name="Pati A."/>
            <person name="Goodwin L."/>
            <person name="Peters L."/>
            <person name="Pitluck S."/>
            <person name="Woyke T."/>
            <person name="Kerfeld C."/>
        </authorList>
    </citation>
    <scope>NUCLEOTIDE SEQUENCE [LARGE SCALE GENOMIC DNA]</scope>
    <source>
        <strain evidence="2">PCC 8305</strain>
    </source>
</reference>
<evidence type="ECO:0000313" key="2">
    <source>
        <dbReference type="EMBL" id="AFZ49508.1"/>
    </source>
</evidence>
<dbReference type="HOGENOM" id="CLU_137827_2_0_3"/>
<protein>
    <recommendedName>
        <fullName evidence="1">DUF6883 domain-containing protein</fullName>
    </recommendedName>
</protein>
<dbReference type="STRING" id="13035.Dacsa_0752"/>